<organism evidence="1">
    <name type="scientific">uncultured Caudovirales phage</name>
    <dbReference type="NCBI Taxonomy" id="2100421"/>
    <lineage>
        <taxon>Viruses</taxon>
        <taxon>Duplodnaviria</taxon>
        <taxon>Heunggongvirae</taxon>
        <taxon>Uroviricota</taxon>
        <taxon>Caudoviricetes</taxon>
        <taxon>Peduoviridae</taxon>
        <taxon>Maltschvirus</taxon>
        <taxon>Maltschvirus maltsch</taxon>
    </lineage>
</organism>
<dbReference type="EMBL" id="LR796703">
    <property type="protein sequence ID" value="CAB4160521.1"/>
    <property type="molecule type" value="Genomic_DNA"/>
</dbReference>
<evidence type="ECO:0000313" key="1">
    <source>
        <dbReference type="EMBL" id="CAB4160521.1"/>
    </source>
</evidence>
<gene>
    <name evidence="1" type="ORF">UFOVP765_17</name>
</gene>
<proteinExistence type="predicted"/>
<name>A0A6J5NT74_9CAUD</name>
<reference evidence="1" key="1">
    <citation type="submission" date="2020-04" db="EMBL/GenBank/DDBJ databases">
        <authorList>
            <person name="Chiriac C."/>
            <person name="Salcher M."/>
            <person name="Ghai R."/>
            <person name="Kavagutti S V."/>
        </authorList>
    </citation>
    <scope>NUCLEOTIDE SEQUENCE</scope>
</reference>
<sequence>MARFVTIQTNFTAGEIDPLLRSRIDIKSYENGLETAQNVLCQPQGGITRRSGLRYINALPNSGTESAANGVRLVAFEFSTSDSYMLCFTHNRMHVYKNGALITNINGSGNSYLDTSGVSLSSARLANMCWTQSADTLIVVHEDLAPIKIVRGGTDATWTASAISFDSIPKYAFTLSVSNPAGTLTPSAVSGKVTLTASSSVFSAGSVGQYINVIPQGRAKIVQYTSGTVVNAITEFPFFNTTAIANGNWELESGYENVWSAGKGWPRTVTFHQGRLYFGGSKSRPSTVWGSKVGIFFDFEGTEGLDDDSVEATLDTNTFNAITDIISGRDLMIFTTGGEFYVPQQGLEPITPTSFFVSTTGRAGSKQGIRVQQLESGVLFIQRQGKILSEIAYSDTQLTYLTSKISLLSGHLLKNPTRMALRRAVDTDENDLLLITNATDGTIAAYSIMRSQNVIAPSEFVTAGGEFLDVGVDITTIYTVVKRTISGTAQYYVERFDHTLLTDSAVTGGVASTASMSHVVGKEVNVLLDGIVQANQTVPGGGTVTFPRASASSYQVGLPIVVQATTMPIDLKIQSGTRLGFKKRIVEVNALVYETQNMVINNIEVPFRSFDTVSTLDADVPDYTGTKVLHGILGYSNEAKITITQSAPLKLTLLGLEYKVGVHQGT</sequence>
<evidence type="ECO:0008006" key="2">
    <source>
        <dbReference type="Google" id="ProtNLM"/>
    </source>
</evidence>
<accession>A0A6J5NT74</accession>
<protein>
    <recommendedName>
        <fullName evidence="2">Ubiquitin-activating enzyme E1, FCCH domain containing protein</fullName>
    </recommendedName>
</protein>